<dbReference type="InterPro" id="IPR001623">
    <property type="entry name" value="DnaJ_domain"/>
</dbReference>
<evidence type="ECO:0000259" key="6">
    <source>
        <dbReference type="PROSITE" id="PS50076"/>
    </source>
</evidence>
<keyword evidence="3" id="KW-0863">Zinc-finger</keyword>
<dbReference type="Pfam" id="PF00226">
    <property type="entry name" value="DnaJ"/>
    <property type="match status" value="1"/>
</dbReference>
<dbReference type="InterPro" id="IPR018253">
    <property type="entry name" value="DnaJ_domain_CS"/>
</dbReference>
<evidence type="ECO:0000259" key="7">
    <source>
        <dbReference type="PROSITE" id="PS51188"/>
    </source>
</evidence>
<dbReference type="InterPro" id="IPR008971">
    <property type="entry name" value="HSP40/DnaJ_pept-bd"/>
</dbReference>
<dbReference type="AlphaFoldDB" id="A0A485LYS7"/>
<keyword evidence="4" id="KW-0862">Zinc</keyword>
<evidence type="ECO:0000256" key="1">
    <source>
        <dbReference type="ARBA" id="ARBA00022723"/>
    </source>
</evidence>
<dbReference type="SMART" id="SM00271">
    <property type="entry name" value="DnaJ"/>
    <property type="match status" value="1"/>
</dbReference>
<reference evidence="8" key="1">
    <citation type="submission" date="2019-03" db="EMBL/GenBank/DDBJ databases">
        <authorList>
            <person name="Hao L."/>
        </authorList>
    </citation>
    <scope>NUCLEOTIDE SEQUENCE</scope>
</reference>
<dbReference type="Pfam" id="PF00684">
    <property type="entry name" value="DnaJ_CXXCXGXG"/>
    <property type="match status" value="1"/>
</dbReference>
<dbReference type="GO" id="GO:0005737">
    <property type="term" value="C:cytoplasm"/>
    <property type="evidence" value="ECO:0007669"/>
    <property type="project" value="TreeGrafter"/>
</dbReference>
<dbReference type="SUPFAM" id="SSF49493">
    <property type="entry name" value="HSP40/DnaJ peptide-binding domain"/>
    <property type="match status" value="2"/>
</dbReference>
<dbReference type="Pfam" id="PF01556">
    <property type="entry name" value="DnaJ_C"/>
    <property type="match status" value="1"/>
</dbReference>
<dbReference type="PRINTS" id="PR00625">
    <property type="entry name" value="JDOMAIN"/>
</dbReference>
<keyword evidence="2" id="KW-0677">Repeat</keyword>
<feature type="domain" description="CR-type" evidence="7">
    <location>
        <begin position="153"/>
        <end position="230"/>
    </location>
</feature>
<dbReference type="NCBIfam" id="NF008035">
    <property type="entry name" value="PRK10767.1"/>
    <property type="match status" value="1"/>
</dbReference>
<dbReference type="GO" id="GO:0008270">
    <property type="term" value="F:zinc ion binding"/>
    <property type="evidence" value="ECO:0007669"/>
    <property type="project" value="UniProtKB-KW"/>
</dbReference>
<evidence type="ECO:0000313" key="8">
    <source>
        <dbReference type="EMBL" id="VFU13188.1"/>
    </source>
</evidence>
<dbReference type="GO" id="GO:0031072">
    <property type="term" value="F:heat shock protein binding"/>
    <property type="evidence" value="ECO:0007669"/>
    <property type="project" value="InterPro"/>
</dbReference>
<dbReference type="PANTHER" id="PTHR43096">
    <property type="entry name" value="DNAJ HOMOLOG 1, MITOCHONDRIAL-RELATED"/>
    <property type="match status" value="1"/>
</dbReference>
<dbReference type="CDD" id="cd10747">
    <property type="entry name" value="DnaJ_C"/>
    <property type="match status" value="1"/>
</dbReference>
<dbReference type="CDD" id="cd10719">
    <property type="entry name" value="DnaJ_zf"/>
    <property type="match status" value="1"/>
</dbReference>
<dbReference type="Gene3D" id="2.60.260.20">
    <property type="entry name" value="Urease metallochaperone UreE, N-terminal domain"/>
    <property type="match status" value="2"/>
</dbReference>
<organism evidence="8">
    <name type="scientific">anaerobic digester metagenome</name>
    <dbReference type="NCBI Taxonomy" id="1263854"/>
    <lineage>
        <taxon>unclassified sequences</taxon>
        <taxon>metagenomes</taxon>
        <taxon>ecological metagenomes</taxon>
    </lineage>
</organism>
<keyword evidence="1" id="KW-0479">Metal-binding</keyword>
<dbReference type="Gene3D" id="2.10.230.10">
    <property type="entry name" value="Heat shock protein DnaJ, cysteine-rich domain"/>
    <property type="match status" value="1"/>
</dbReference>
<dbReference type="SUPFAM" id="SSF46565">
    <property type="entry name" value="Chaperone J-domain"/>
    <property type="match status" value="1"/>
</dbReference>
<dbReference type="EMBL" id="CAADRM010000071">
    <property type="protein sequence ID" value="VFU13188.1"/>
    <property type="molecule type" value="Genomic_DNA"/>
</dbReference>
<accession>A0A485LYS7</accession>
<evidence type="ECO:0000256" key="2">
    <source>
        <dbReference type="ARBA" id="ARBA00022737"/>
    </source>
</evidence>
<dbReference type="PROSITE" id="PS50076">
    <property type="entry name" value="DNAJ_2"/>
    <property type="match status" value="1"/>
</dbReference>
<protein>
    <submittedName>
        <fullName evidence="8">Chaperone protein DnaJ</fullName>
    </submittedName>
</protein>
<dbReference type="FunFam" id="2.60.260.20:FF:000013">
    <property type="entry name" value="DnaJ subfamily B member 11"/>
    <property type="match status" value="1"/>
</dbReference>
<keyword evidence="5" id="KW-0143">Chaperone</keyword>
<dbReference type="InterPro" id="IPR036410">
    <property type="entry name" value="HSP_DnaJ_Cys-rich_dom_sf"/>
</dbReference>
<proteinExistence type="inferred from homology"/>
<dbReference type="SUPFAM" id="SSF57938">
    <property type="entry name" value="DnaJ/Hsp40 cysteine-rich domain"/>
    <property type="match status" value="1"/>
</dbReference>
<sequence>MAKDYYQILGVPRNATAKQIKEAYRKLSRKWHPDINPGNKEAEEKFKEISSAYDVLGNEEKRRLYDEFGEQALHPGFDEQRARQYQQWSAGAGPQTGNEWSAEDFGRFRSFEDIFGNMFEFGFGPEGQPFREQARGRDLEYEMSIDLIPALKGFETEIAMDKTRVCPTCQGSGINPQAGMSTCTLCGGSGRVSVARGPMQFTKTCPRCRGTGRIGNPCPTCAGQGMVAGVERIKVTIPPGVREGSRVRVAGKGEPAGRGGTPGDLYLIIHIREHPFLRREGDNLIMDVPVTVREAMAGGTITVPTVDGRIKVKVPPGSQSGQILKVRGKGALNPRTKKHGDLLIRLVVKVPRTDDREALEAAQKIDRLYAGDVREGLRL</sequence>
<dbReference type="InterPro" id="IPR036869">
    <property type="entry name" value="J_dom_sf"/>
</dbReference>
<evidence type="ECO:0000256" key="5">
    <source>
        <dbReference type="ARBA" id="ARBA00023186"/>
    </source>
</evidence>
<dbReference type="InterPro" id="IPR002939">
    <property type="entry name" value="DnaJ_C"/>
</dbReference>
<feature type="domain" description="J" evidence="6">
    <location>
        <begin position="4"/>
        <end position="69"/>
    </location>
</feature>
<dbReference type="PROSITE" id="PS00636">
    <property type="entry name" value="DNAJ_1"/>
    <property type="match status" value="1"/>
</dbReference>
<dbReference type="InterPro" id="IPR001305">
    <property type="entry name" value="HSP_DnaJ_Cys-rich_dom"/>
</dbReference>
<dbReference type="FunFam" id="2.10.230.10:FF:000002">
    <property type="entry name" value="Molecular chaperone DnaJ"/>
    <property type="match status" value="1"/>
</dbReference>
<dbReference type="PANTHER" id="PTHR43096:SF10">
    <property type="entry name" value="CHAPERONE PROTEIN DNAJ A6, CHLOROPLASTIC"/>
    <property type="match status" value="1"/>
</dbReference>
<dbReference type="GO" id="GO:0009408">
    <property type="term" value="P:response to heat"/>
    <property type="evidence" value="ECO:0007669"/>
    <property type="project" value="InterPro"/>
</dbReference>
<dbReference type="CDD" id="cd06257">
    <property type="entry name" value="DnaJ"/>
    <property type="match status" value="1"/>
</dbReference>
<evidence type="ECO:0000256" key="3">
    <source>
        <dbReference type="ARBA" id="ARBA00022771"/>
    </source>
</evidence>
<dbReference type="GO" id="GO:0005524">
    <property type="term" value="F:ATP binding"/>
    <property type="evidence" value="ECO:0007669"/>
    <property type="project" value="InterPro"/>
</dbReference>
<dbReference type="GO" id="GO:0051082">
    <property type="term" value="F:unfolded protein binding"/>
    <property type="evidence" value="ECO:0007669"/>
    <property type="project" value="InterPro"/>
</dbReference>
<gene>
    <name evidence="8" type="primary">dnaJ</name>
    <name evidence="8" type="ORF">SCFA_1620004</name>
</gene>
<dbReference type="Gene3D" id="1.10.287.110">
    <property type="entry name" value="DnaJ domain"/>
    <property type="match status" value="1"/>
</dbReference>
<dbReference type="InterPro" id="IPR012724">
    <property type="entry name" value="DnaJ"/>
</dbReference>
<name>A0A485LYS7_9ZZZZ</name>
<dbReference type="GO" id="GO:0042026">
    <property type="term" value="P:protein refolding"/>
    <property type="evidence" value="ECO:0007669"/>
    <property type="project" value="TreeGrafter"/>
</dbReference>
<dbReference type="HAMAP" id="MF_01152">
    <property type="entry name" value="DnaJ"/>
    <property type="match status" value="1"/>
</dbReference>
<dbReference type="PROSITE" id="PS51188">
    <property type="entry name" value="ZF_CR"/>
    <property type="match status" value="1"/>
</dbReference>
<evidence type="ECO:0000256" key="4">
    <source>
        <dbReference type="ARBA" id="ARBA00022833"/>
    </source>
</evidence>